<name>A0A1L5F5M7_CLOKL</name>
<reference evidence="1 2" key="1">
    <citation type="submission" date="2016-12" db="EMBL/GenBank/DDBJ databases">
        <title>Complete genome sequence of Clostridium kluyveri JZZ isolated from the pit mud of a Chinese flavor liquor-making factory.</title>
        <authorList>
            <person name="Wang Y."/>
        </authorList>
    </citation>
    <scope>NUCLEOTIDE SEQUENCE [LARGE SCALE GENOMIC DNA]</scope>
    <source>
        <strain evidence="1 2">JZZ</strain>
    </source>
</reference>
<dbReference type="OrthoDB" id="9794041at2"/>
<dbReference type="SUPFAM" id="SSF89095">
    <property type="entry name" value="GatB/YqeY motif"/>
    <property type="match status" value="1"/>
</dbReference>
<dbReference type="AlphaFoldDB" id="A0A1L5F5M7"/>
<dbReference type="Pfam" id="PF09424">
    <property type="entry name" value="YqeY"/>
    <property type="match status" value="1"/>
</dbReference>
<accession>A0A1L5F5M7</accession>
<dbReference type="RefSeq" id="WP_073537963.1">
    <property type="nucleotide sequence ID" value="NZ_CP018335.1"/>
</dbReference>
<gene>
    <name evidence="1" type="ORF">BS101_05800</name>
</gene>
<dbReference type="EMBL" id="CP018335">
    <property type="protein sequence ID" value="APM38287.1"/>
    <property type="molecule type" value="Genomic_DNA"/>
</dbReference>
<dbReference type="Proteomes" id="UP000184604">
    <property type="component" value="Chromosome"/>
</dbReference>
<protein>
    <submittedName>
        <fullName evidence="1">Uncharacterized protein</fullName>
    </submittedName>
</protein>
<organism evidence="1 2">
    <name type="scientific">Clostridium kluyveri</name>
    <dbReference type="NCBI Taxonomy" id="1534"/>
    <lineage>
        <taxon>Bacteria</taxon>
        <taxon>Bacillati</taxon>
        <taxon>Bacillota</taxon>
        <taxon>Clostridia</taxon>
        <taxon>Eubacteriales</taxon>
        <taxon>Clostridiaceae</taxon>
        <taxon>Clostridium</taxon>
    </lineage>
</organism>
<evidence type="ECO:0000313" key="1">
    <source>
        <dbReference type="EMBL" id="APM38287.1"/>
    </source>
</evidence>
<dbReference type="InterPro" id="IPR003789">
    <property type="entry name" value="Asn/Gln_tRNA_amidoTrase-B-like"/>
</dbReference>
<dbReference type="InterPro" id="IPR019004">
    <property type="entry name" value="YqeY/Aim41"/>
</dbReference>
<proteinExistence type="predicted"/>
<evidence type="ECO:0000313" key="2">
    <source>
        <dbReference type="Proteomes" id="UP000184604"/>
    </source>
</evidence>
<sequence>MSLKQKCRKYDLKLINKFKLDTISMDKWIISLKERLQSILEFKKGKKWDSIRKTRSEIGILLNYLPQQLSKEKLSEIFRKAVDKMGAESIKGEKYYDNCCT</sequence>
<dbReference type="GO" id="GO:0016884">
    <property type="term" value="F:carbon-nitrogen ligase activity, with glutamine as amido-N-donor"/>
    <property type="evidence" value="ECO:0007669"/>
    <property type="project" value="InterPro"/>
</dbReference>